<dbReference type="Pfam" id="PF00990">
    <property type="entry name" value="GGDEF"/>
    <property type="match status" value="1"/>
</dbReference>
<dbReference type="EMBL" id="JAAITA010000026">
    <property type="protein sequence ID" value="NSJ87205.1"/>
    <property type="molecule type" value="Genomic_DNA"/>
</dbReference>
<dbReference type="SUPFAM" id="SSF55785">
    <property type="entry name" value="PYP-like sensor domain (PAS domain)"/>
    <property type="match status" value="1"/>
</dbReference>
<name>A0ABX2IB47_BLAHA</name>
<organism evidence="2 3">
    <name type="scientific">Blautia hansenii</name>
    <name type="common">Ruminococcus hansenii</name>
    <dbReference type="NCBI Taxonomy" id="1322"/>
    <lineage>
        <taxon>Bacteria</taxon>
        <taxon>Bacillati</taxon>
        <taxon>Bacillota</taxon>
        <taxon>Clostridia</taxon>
        <taxon>Lachnospirales</taxon>
        <taxon>Lachnospiraceae</taxon>
        <taxon>Blautia</taxon>
    </lineage>
</organism>
<evidence type="ECO:0000313" key="2">
    <source>
        <dbReference type="EMBL" id="NSJ87205.1"/>
    </source>
</evidence>
<feature type="domain" description="GGDEF" evidence="1">
    <location>
        <begin position="117"/>
        <end position="182"/>
    </location>
</feature>
<dbReference type="Pfam" id="PF08447">
    <property type="entry name" value="PAS_3"/>
    <property type="match status" value="1"/>
</dbReference>
<dbReference type="InterPro" id="IPR029787">
    <property type="entry name" value="Nucleotide_cyclase"/>
</dbReference>
<dbReference type="NCBIfam" id="TIGR00229">
    <property type="entry name" value="sensory_box"/>
    <property type="match status" value="1"/>
</dbReference>
<dbReference type="Gene3D" id="3.30.70.270">
    <property type="match status" value="1"/>
</dbReference>
<dbReference type="InterPro" id="IPR050706">
    <property type="entry name" value="Cyclic-di-GMP_PDE-like"/>
</dbReference>
<dbReference type="Gene3D" id="3.30.450.20">
    <property type="entry name" value="PAS domain"/>
    <property type="match status" value="1"/>
</dbReference>
<dbReference type="InterPro" id="IPR035965">
    <property type="entry name" value="PAS-like_dom_sf"/>
</dbReference>
<comment type="caution">
    <text evidence="2">The sequence shown here is derived from an EMBL/GenBank/DDBJ whole genome shotgun (WGS) entry which is preliminary data.</text>
</comment>
<dbReference type="NCBIfam" id="TIGR00254">
    <property type="entry name" value="GGDEF"/>
    <property type="match status" value="1"/>
</dbReference>
<dbReference type="PANTHER" id="PTHR33121">
    <property type="entry name" value="CYCLIC DI-GMP PHOSPHODIESTERASE PDEF"/>
    <property type="match status" value="1"/>
</dbReference>
<dbReference type="CDD" id="cd00130">
    <property type="entry name" value="PAS"/>
    <property type="match status" value="1"/>
</dbReference>
<dbReference type="SUPFAM" id="SSF55073">
    <property type="entry name" value="Nucleotide cyclase"/>
    <property type="match status" value="1"/>
</dbReference>
<dbReference type="InterPro" id="IPR000160">
    <property type="entry name" value="GGDEF_dom"/>
</dbReference>
<accession>A0ABX2IB47</accession>
<dbReference type="PANTHER" id="PTHR33121:SF79">
    <property type="entry name" value="CYCLIC DI-GMP PHOSPHODIESTERASE PDED-RELATED"/>
    <property type="match status" value="1"/>
</dbReference>
<dbReference type="InterPro" id="IPR000014">
    <property type="entry name" value="PAS"/>
</dbReference>
<proteinExistence type="predicted"/>
<dbReference type="PROSITE" id="PS50887">
    <property type="entry name" value="GGDEF"/>
    <property type="match status" value="1"/>
</dbReference>
<keyword evidence="3" id="KW-1185">Reference proteome</keyword>
<gene>
    <name evidence="2" type="ORF">G5A70_13715</name>
</gene>
<dbReference type="InterPro" id="IPR013655">
    <property type="entry name" value="PAS_fold_3"/>
</dbReference>
<dbReference type="Proteomes" id="UP000822142">
    <property type="component" value="Unassembled WGS sequence"/>
</dbReference>
<reference evidence="2 3" key="1">
    <citation type="journal article" date="2020" name="Cell Host Microbe">
        <title>Functional and Genomic Variation between Human-Derived Isolates of Lachnospiraceae Reveals Inter- and Intra-Species Diversity.</title>
        <authorList>
            <person name="Sorbara M.T."/>
            <person name="Littmann E.R."/>
            <person name="Fontana E."/>
            <person name="Moody T.U."/>
            <person name="Kohout C.E."/>
            <person name="Gjonbalaj M."/>
            <person name="Eaton V."/>
            <person name="Seok R."/>
            <person name="Leiner I.M."/>
            <person name="Pamer E.G."/>
        </authorList>
    </citation>
    <scope>NUCLEOTIDE SEQUENCE [LARGE SCALE GENOMIC DNA]</scope>
    <source>
        <strain evidence="2 3">MSK.15.26</strain>
    </source>
</reference>
<protein>
    <submittedName>
        <fullName evidence="2">Diguanylate cyclase</fullName>
    </submittedName>
</protein>
<sequence>MDMFGLPGEVVKHPLTYWKAIVHPEDWERFYQSNMEVVSGKVDCHSVEFRAKKRSGEYVWIKCRGQMIYDKEGNQELFAGIMCLMGKQNKVDPLTQLLNYTEFYKALEKSLKDEMVEHLAVMVIDIDEFRQVNELYSRSFGDKVLKRMGQTIQALLPANASLYRIEKDKMGILMDNAVGHDV</sequence>
<evidence type="ECO:0000259" key="1">
    <source>
        <dbReference type="PROSITE" id="PS50887"/>
    </source>
</evidence>
<dbReference type="InterPro" id="IPR043128">
    <property type="entry name" value="Rev_trsase/Diguanyl_cyclase"/>
</dbReference>
<evidence type="ECO:0000313" key="3">
    <source>
        <dbReference type="Proteomes" id="UP000822142"/>
    </source>
</evidence>